<dbReference type="SMART" id="SM00115">
    <property type="entry name" value="CASc"/>
    <property type="match status" value="1"/>
</dbReference>
<dbReference type="GO" id="GO:0051604">
    <property type="term" value="P:protein maturation"/>
    <property type="evidence" value="ECO:0007669"/>
    <property type="project" value="UniProtKB-ARBA"/>
</dbReference>
<dbReference type="PANTHER" id="PTHR48169:SF7">
    <property type="entry name" value="CASPASE 10"/>
    <property type="match status" value="1"/>
</dbReference>
<feature type="domain" description="Caspase family p10" evidence="4">
    <location>
        <begin position="195"/>
        <end position="280"/>
    </location>
</feature>
<gene>
    <name evidence="6" type="ORF">J437_LFUL003490</name>
</gene>
<dbReference type="PANTHER" id="PTHR48169">
    <property type="entry name" value="DED DOMAIN-CONTAINING PROTEIN"/>
    <property type="match status" value="1"/>
</dbReference>
<accession>A0A8K0JVW2</accession>
<dbReference type="AlphaFoldDB" id="A0A8K0JVW2"/>
<evidence type="ECO:0000256" key="3">
    <source>
        <dbReference type="RuleBase" id="RU003971"/>
    </source>
</evidence>
<dbReference type="GO" id="GO:0006508">
    <property type="term" value="P:proteolysis"/>
    <property type="evidence" value="ECO:0007669"/>
    <property type="project" value="InterPro"/>
</dbReference>
<dbReference type="InterPro" id="IPR015917">
    <property type="entry name" value="Pept_C14A"/>
</dbReference>
<dbReference type="EMBL" id="KZ308168">
    <property type="protein sequence ID" value="KAG8223622.1"/>
    <property type="molecule type" value="Genomic_DNA"/>
</dbReference>
<reference evidence="6" key="1">
    <citation type="submission" date="2013-04" db="EMBL/GenBank/DDBJ databases">
        <authorList>
            <person name="Qu J."/>
            <person name="Murali S.C."/>
            <person name="Bandaranaike D."/>
            <person name="Bellair M."/>
            <person name="Blankenburg K."/>
            <person name="Chao H."/>
            <person name="Dinh H."/>
            <person name="Doddapaneni H."/>
            <person name="Downs B."/>
            <person name="Dugan-Rocha S."/>
            <person name="Elkadiri S."/>
            <person name="Gnanaolivu R.D."/>
            <person name="Hernandez B."/>
            <person name="Javaid M."/>
            <person name="Jayaseelan J.C."/>
            <person name="Lee S."/>
            <person name="Li M."/>
            <person name="Ming W."/>
            <person name="Munidasa M."/>
            <person name="Muniz J."/>
            <person name="Nguyen L."/>
            <person name="Ongeri F."/>
            <person name="Osuji N."/>
            <person name="Pu L.-L."/>
            <person name="Puazo M."/>
            <person name="Qu C."/>
            <person name="Quiroz J."/>
            <person name="Raj R."/>
            <person name="Weissenberger G."/>
            <person name="Xin Y."/>
            <person name="Zou X."/>
            <person name="Han Y."/>
            <person name="Richards S."/>
            <person name="Worley K."/>
            <person name="Muzny D."/>
            <person name="Gibbs R."/>
        </authorList>
    </citation>
    <scope>NUCLEOTIDE SEQUENCE</scope>
    <source>
        <strain evidence="6">Sampled in the wild</strain>
    </source>
</reference>
<dbReference type="InterPro" id="IPR029030">
    <property type="entry name" value="Caspase-like_dom_sf"/>
</dbReference>
<dbReference type="GO" id="GO:0006915">
    <property type="term" value="P:apoptotic process"/>
    <property type="evidence" value="ECO:0007669"/>
    <property type="project" value="UniProtKB-KW"/>
</dbReference>
<dbReference type="PRINTS" id="PR00376">
    <property type="entry name" value="IL1BCENZYME"/>
</dbReference>
<dbReference type="InterPro" id="IPR011600">
    <property type="entry name" value="Pept_C14_caspase"/>
</dbReference>
<dbReference type="SUPFAM" id="SSF52129">
    <property type="entry name" value="Caspase-like"/>
    <property type="match status" value="1"/>
</dbReference>
<keyword evidence="2" id="KW-0053">Apoptosis</keyword>
<dbReference type="Proteomes" id="UP000792457">
    <property type="component" value="Unassembled WGS sequence"/>
</dbReference>
<organism evidence="6 7">
    <name type="scientific">Ladona fulva</name>
    <name type="common">Scarce chaser dragonfly</name>
    <name type="synonym">Libellula fulva</name>
    <dbReference type="NCBI Taxonomy" id="123851"/>
    <lineage>
        <taxon>Eukaryota</taxon>
        <taxon>Metazoa</taxon>
        <taxon>Ecdysozoa</taxon>
        <taxon>Arthropoda</taxon>
        <taxon>Hexapoda</taxon>
        <taxon>Insecta</taxon>
        <taxon>Pterygota</taxon>
        <taxon>Palaeoptera</taxon>
        <taxon>Odonata</taxon>
        <taxon>Epiprocta</taxon>
        <taxon>Anisoptera</taxon>
        <taxon>Libelluloidea</taxon>
        <taxon>Libellulidae</taxon>
        <taxon>Ladona</taxon>
    </lineage>
</organism>
<dbReference type="PROSITE" id="PS50208">
    <property type="entry name" value="CASPASE_P20"/>
    <property type="match status" value="1"/>
</dbReference>
<dbReference type="PROSITE" id="PS50207">
    <property type="entry name" value="CASPASE_P10"/>
    <property type="match status" value="1"/>
</dbReference>
<reference evidence="6" key="2">
    <citation type="submission" date="2017-10" db="EMBL/GenBank/DDBJ databases">
        <title>Ladona fulva Genome sequencing and assembly.</title>
        <authorList>
            <person name="Murali S."/>
            <person name="Richards S."/>
            <person name="Bandaranaike D."/>
            <person name="Bellair M."/>
            <person name="Blankenburg K."/>
            <person name="Chao H."/>
            <person name="Dinh H."/>
            <person name="Doddapaneni H."/>
            <person name="Dugan-Rocha S."/>
            <person name="Elkadiri S."/>
            <person name="Gnanaolivu R."/>
            <person name="Hernandez B."/>
            <person name="Skinner E."/>
            <person name="Javaid M."/>
            <person name="Lee S."/>
            <person name="Li M."/>
            <person name="Ming W."/>
            <person name="Munidasa M."/>
            <person name="Muniz J."/>
            <person name="Nguyen L."/>
            <person name="Hughes D."/>
            <person name="Osuji N."/>
            <person name="Pu L.-L."/>
            <person name="Puazo M."/>
            <person name="Qu C."/>
            <person name="Quiroz J."/>
            <person name="Raj R."/>
            <person name="Weissenberger G."/>
            <person name="Xin Y."/>
            <person name="Zou X."/>
            <person name="Han Y."/>
            <person name="Worley K."/>
            <person name="Muzny D."/>
            <person name="Gibbs R."/>
        </authorList>
    </citation>
    <scope>NUCLEOTIDE SEQUENCE</scope>
    <source>
        <strain evidence="6">Sampled in the wild</strain>
    </source>
</reference>
<comment type="similarity">
    <text evidence="1 3">Belongs to the peptidase C14A family.</text>
</comment>
<dbReference type="GO" id="GO:0005737">
    <property type="term" value="C:cytoplasm"/>
    <property type="evidence" value="ECO:0007669"/>
    <property type="project" value="UniProtKB-ARBA"/>
</dbReference>
<evidence type="ECO:0008006" key="8">
    <source>
        <dbReference type="Google" id="ProtNLM"/>
    </source>
</evidence>
<evidence type="ECO:0000259" key="5">
    <source>
        <dbReference type="PROSITE" id="PS50208"/>
    </source>
</evidence>
<dbReference type="InterPro" id="IPR001309">
    <property type="entry name" value="Pept_C14_p20"/>
</dbReference>
<feature type="non-terminal residue" evidence="6">
    <location>
        <position position="1"/>
    </location>
</feature>
<dbReference type="Gene3D" id="3.40.50.1460">
    <property type="match status" value="1"/>
</dbReference>
<feature type="domain" description="Caspase family p20" evidence="5">
    <location>
        <begin position="52"/>
        <end position="176"/>
    </location>
</feature>
<dbReference type="GO" id="GO:0004197">
    <property type="term" value="F:cysteine-type endopeptidase activity"/>
    <property type="evidence" value="ECO:0007669"/>
    <property type="project" value="InterPro"/>
</dbReference>
<proteinExistence type="inferred from homology"/>
<sequence>FRIRGGCGVFIEKVNSQYVTPIPSSVYASQLDEWFVPAELDNDETYLIGRGEKSIALIFNHFEFDSRGLNSQRKSAESDGKRLVTLLTKLNFDVRYHVNLTLDELSKEIESVAKENHSKRDCLLVMILTKGESGELYARDFSYNDKTIWKNFDASKVPSLNGKPKVFLFQSSEGMELVEAVSLQVLSAKKVKKDPDRVIPKCADFFIYHAPIKEFQSSESEHKSSFFVHEFCSQLEKYASREDFATILMHVSRKLSKRLHKTDCMPVSTSTLTKLLYLCKQP</sequence>
<protein>
    <recommendedName>
        <fullName evidence="8">Caspase family p20 domain-containing protein</fullName>
    </recommendedName>
</protein>
<comment type="caution">
    <text evidence="6">The sequence shown here is derived from an EMBL/GenBank/DDBJ whole genome shotgun (WGS) entry which is preliminary data.</text>
</comment>
<evidence type="ECO:0000313" key="7">
    <source>
        <dbReference type="Proteomes" id="UP000792457"/>
    </source>
</evidence>
<name>A0A8K0JVW2_LADFU</name>
<dbReference type="InterPro" id="IPR002138">
    <property type="entry name" value="Pept_C14_p10"/>
</dbReference>
<evidence type="ECO:0000256" key="1">
    <source>
        <dbReference type="ARBA" id="ARBA00010134"/>
    </source>
</evidence>
<keyword evidence="7" id="KW-1185">Reference proteome</keyword>
<evidence type="ECO:0000313" key="6">
    <source>
        <dbReference type="EMBL" id="KAG8223622.1"/>
    </source>
</evidence>
<dbReference type="OrthoDB" id="6116485at2759"/>
<dbReference type="Pfam" id="PF00656">
    <property type="entry name" value="Peptidase_C14"/>
    <property type="match status" value="1"/>
</dbReference>
<evidence type="ECO:0000259" key="4">
    <source>
        <dbReference type="PROSITE" id="PS50207"/>
    </source>
</evidence>
<dbReference type="GO" id="GO:0043067">
    <property type="term" value="P:regulation of programmed cell death"/>
    <property type="evidence" value="ECO:0007669"/>
    <property type="project" value="UniProtKB-ARBA"/>
</dbReference>
<evidence type="ECO:0000256" key="2">
    <source>
        <dbReference type="ARBA" id="ARBA00022703"/>
    </source>
</evidence>